<gene>
    <name evidence="2" type="ORF">Adt_35361</name>
</gene>
<evidence type="ECO:0000313" key="3">
    <source>
        <dbReference type="Proteomes" id="UP001604336"/>
    </source>
</evidence>
<dbReference type="EMBL" id="JBFOLK010000011">
    <property type="protein sequence ID" value="KAL2474625.1"/>
    <property type="molecule type" value="Genomic_DNA"/>
</dbReference>
<accession>A0ABD1QEH6</accession>
<protein>
    <submittedName>
        <fullName evidence="2">Uncharacterized protein</fullName>
    </submittedName>
</protein>
<sequence length="108" mass="12232">MKFLTPGRVAKIRGSQNEARACYMNVLRKGTKCDEGTSVIMTIHSKPMDIDSEKMNEEMILDEGLDPRIIGSNSLTSPAEELEAFSVNPSDPRQRLEEKMKEELKQFL</sequence>
<dbReference type="AlphaFoldDB" id="A0ABD1QEH6"/>
<evidence type="ECO:0000256" key="1">
    <source>
        <dbReference type="SAM" id="MobiDB-lite"/>
    </source>
</evidence>
<name>A0ABD1QEH6_9LAMI</name>
<proteinExistence type="predicted"/>
<dbReference type="Proteomes" id="UP001604336">
    <property type="component" value="Unassembled WGS sequence"/>
</dbReference>
<reference evidence="3" key="1">
    <citation type="submission" date="2024-07" db="EMBL/GenBank/DDBJ databases">
        <title>Two chromosome-level genome assemblies of Korean endemic species Abeliophyllum distichum and Forsythia ovata (Oleaceae).</title>
        <authorList>
            <person name="Jang H."/>
        </authorList>
    </citation>
    <scope>NUCLEOTIDE SEQUENCE [LARGE SCALE GENOMIC DNA]</scope>
</reference>
<comment type="caution">
    <text evidence="2">The sequence shown here is derived from an EMBL/GenBank/DDBJ whole genome shotgun (WGS) entry which is preliminary data.</text>
</comment>
<feature type="compositionally biased region" description="Basic and acidic residues" evidence="1">
    <location>
        <begin position="92"/>
        <end position="108"/>
    </location>
</feature>
<organism evidence="2 3">
    <name type="scientific">Abeliophyllum distichum</name>
    <dbReference type="NCBI Taxonomy" id="126358"/>
    <lineage>
        <taxon>Eukaryota</taxon>
        <taxon>Viridiplantae</taxon>
        <taxon>Streptophyta</taxon>
        <taxon>Embryophyta</taxon>
        <taxon>Tracheophyta</taxon>
        <taxon>Spermatophyta</taxon>
        <taxon>Magnoliopsida</taxon>
        <taxon>eudicotyledons</taxon>
        <taxon>Gunneridae</taxon>
        <taxon>Pentapetalae</taxon>
        <taxon>asterids</taxon>
        <taxon>lamiids</taxon>
        <taxon>Lamiales</taxon>
        <taxon>Oleaceae</taxon>
        <taxon>Forsythieae</taxon>
        <taxon>Abeliophyllum</taxon>
    </lineage>
</organism>
<evidence type="ECO:0000313" key="2">
    <source>
        <dbReference type="EMBL" id="KAL2474625.1"/>
    </source>
</evidence>
<feature type="region of interest" description="Disordered" evidence="1">
    <location>
        <begin position="80"/>
        <end position="108"/>
    </location>
</feature>
<keyword evidence="3" id="KW-1185">Reference proteome</keyword>